<feature type="compositionally biased region" description="Basic residues" evidence="1">
    <location>
        <begin position="225"/>
        <end position="242"/>
    </location>
</feature>
<dbReference type="Proteomes" id="UP000504635">
    <property type="component" value="Unplaced"/>
</dbReference>
<evidence type="ECO:0000313" key="2">
    <source>
        <dbReference type="Proteomes" id="UP000504635"/>
    </source>
</evidence>
<dbReference type="AlphaFoldDB" id="A0A6J2Y5L5"/>
<name>A0A6J2Y5L5_SITOR</name>
<dbReference type="OrthoDB" id="6420725at2759"/>
<feature type="region of interest" description="Disordered" evidence="1">
    <location>
        <begin position="166"/>
        <end position="249"/>
    </location>
</feature>
<dbReference type="KEGG" id="soy:115884479"/>
<protein>
    <submittedName>
        <fullName evidence="3">Uncharacterized protein LOC115884479 isoform X1</fullName>
    </submittedName>
</protein>
<dbReference type="GeneID" id="115884479"/>
<proteinExistence type="predicted"/>
<keyword evidence="2" id="KW-1185">Reference proteome</keyword>
<accession>A0A6J2Y5L5</accession>
<dbReference type="RefSeq" id="XP_030758932.1">
    <property type="nucleotide sequence ID" value="XM_030903072.1"/>
</dbReference>
<dbReference type="InParanoid" id="A0A6J2Y5L5"/>
<evidence type="ECO:0000313" key="3">
    <source>
        <dbReference type="RefSeq" id="XP_030758932.1"/>
    </source>
</evidence>
<organism evidence="2 3">
    <name type="scientific">Sitophilus oryzae</name>
    <name type="common">Rice weevil</name>
    <name type="synonym">Curculio oryzae</name>
    <dbReference type="NCBI Taxonomy" id="7048"/>
    <lineage>
        <taxon>Eukaryota</taxon>
        <taxon>Metazoa</taxon>
        <taxon>Ecdysozoa</taxon>
        <taxon>Arthropoda</taxon>
        <taxon>Hexapoda</taxon>
        <taxon>Insecta</taxon>
        <taxon>Pterygota</taxon>
        <taxon>Neoptera</taxon>
        <taxon>Endopterygota</taxon>
        <taxon>Coleoptera</taxon>
        <taxon>Polyphaga</taxon>
        <taxon>Cucujiformia</taxon>
        <taxon>Curculionidae</taxon>
        <taxon>Dryophthorinae</taxon>
        <taxon>Sitophilus</taxon>
    </lineage>
</organism>
<sequence length="344" mass="39322">MFKSRTEKIMSDARKIAEKDRGPTSYVNIPDLHQQLEAHSSEFCDRPTDFSNPQEIGIQEGILLFSCFLKKIIFISCTKFQEKIFEGLINISMSFFAISEQNTTDDDKTSYSPVTMFDSTSNFQSNHPIAEFVDETNNNNGSNLLESMPGPSYNVCNKNRLRKRPEWVDNAGPSDIEDSDDSIADPSYEVNDAGNQPRHIAADKNNIESDSSSESSIESKEQGRPKKGRKRKHKEQNRAQKKINKDSNETYFNYKGRKVEPKQFEDYRCSCPKKCSEKVCIEERKEQFTRFWSLKSYNAQTSLPPQSSNTRSNDYMDGMLLKGPFPENTSLVRRSSVAILSSRL</sequence>
<evidence type="ECO:0000256" key="1">
    <source>
        <dbReference type="SAM" id="MobiDB-lite"/>
    </source>
</evidence>
<gene>
    <name evidence="3" type="primary">LOC115884479</name>
</gene>
<reference evidence="3" key="1">
    <citation type="submission" date="2025-08" db="UniProtKB">
        <authorList>
            <consortium name="RefSeq"/>
        </authorList>
    </citation>
    <scope>IDENTIFICATION</scope>
    <source>
        <tissue evidence="3">Gonads</tissue>
    </source>
</reference>